<dbReference type="EMBL" id="GGEC01073291">
    <property type="protein sequence ID" value="MBX53775.1"/>
    <property type="molecule type" value="Transcribed_RNA"/>
</dbReference>
<sequence length="51" mass="5796">MGRPYFSSLSYNYSFIVGVNYSSFCLSVIISKSFLQSLGYSYSSLLSQCYH</sequence>
<dbReference type="AlphaFoldDB" id="A0A2P2PGD4"/>
<keyword evidence="1" id="KW-0812">Transmembrane</keyword>
<name>A0A2P2PGD4_RHIMU</name>
<keyword evidence="1" id="KW-0472">Membrane</keyword>
<reference evidence="2" key="1">
    <citation type="submission" date="2018-02" db="EMBL/GenBank/DDBJ databases">
        <title>Rhizophora mucronata_Transcriptome.</title>
        <authorList>
            <person name="Meera S.P."/>
            <person name="Sreeshan A."/>
            <person name="Augustine A."/>
        </authorList>
    </citation>
    <scope>NUCLEOTIDE SEQUENCE</scope>
    <source>
        <tissue evidence="2">Leaf</tissue>
    </source>
</reference>
<evidence type="ECO:0000256" key="1">
    <source>
        <dbReference type="SAM" id="Phobius"/>
    </source>
</evidence>
<organism evidence="2">
    <name type="scientific">Rhizophora mucronata</name>
    <name type="common">Asiatic mangrove</name>
    <dbReference type="NCBI Taxonomy" id="61149"/>
    <lineage>
        <taxon>Eukaryota</taxon>
        <taxon>Viridiplantae</taxon>
        <taxon>Streptophyta</taxon>
        <taxon>Embryophyta</taxon>
        <taxon>Tracheophyta</taxon>
        <taxon>Spermatophyta</taxon>
        <taxon>Magnoliopsida</taxon>
        <taxon>eudicotyledons</taxon>
        <taxon>Gunneridae</taxon>
        <taxon>Pentapetalae</taxon>
        <taxon>rosids</taxon>
        <taxon>fabids</taxon>
        <taxon>Malpighiales</taxon>
        <taxon>Rhizophoraceae</taxon>
        <taxon>Rhizophora</taxon>
    </lineage>
</organism>
<protein>
    <submittedName>
        <fullName evidence="2">Uncharacterized protein</fullName>
    </submittedName>
</protein>
<proteinExistence type="predicted"/>
<feature type="transmembrane region" description="Helical" evidence="1">
    <location>
        <begin position="12"/>
        <end position="35"/>
    </location>
</feature>
<evidence type="ECO:0000313" key="2">
    <source>
        <dbReference type="EMBL" id="MBX53775.1"/>
    </source>
</evidence>
<keyword evidence="1" id="KW-1133">Transmembrane helix</keyword>
<accession>A0A2P2PGD4</accession>